<evidence type="ECO:0000259" key="4">
    <source>
        <dbReference type="Pfam" id="PF13302"/>
    </source>
</evidence>
<reference evidence="6" key="1">
    <citation type="submission" date="2023-09" db="EMBL/GenBank/DDBJ databases">
        <title>Paenibacillus sp. chi10 Genome sequencing and assembly.</title>
        <authorList>
            <person name="Kim I."/>
        </authorList>
    </citation>
    <scope>NUCLEOTIDE SEQUENCE [LARGE SCALE GENOMIC DNA]</scope>
    <source>
        <strain evidence="6">chi10</strain>
    </source>
</reference>
<dbReference type="CDD" id="cd04301">
    <property type="entry name" value="NAT_SF"/>
    <property type="match status" value="1"/>
</dbReference>
<evidence type="ECO:0000313" key="6">
    <source>
        <dbReference type="Proteomes" id="UP001250538"/>
    </source>
</evidence>
<keyword evidence="6" id="KW-1185">Reference proteome</keyword>
<dbReference type="PANTHER" id="PTHR43792">
    <property type="entry name" value="GNAT FAMILY, PUTATIVE (AFU_ORTHOLOGUE AFUA_3G00765)-RELATED-RELATED"/>
    <property type="match status" value="1"/>
</dbReference>
<sequence>MKIDGDRVFLSRVTSDDLDFVCELETNNDIWLFEEQVESDKGTVRGKYLEQMKSTSQYNFVIKKEADGKSIPVGLAQIWSYTEYRKSWELGFAIIREFQGQGYGYEAINLLLDFSFHQLRAHKVVGMCN</sequence>
<dbReference type="Pfam" id="PF13302">
    <property type="entry name" value="Acetyltransf_3"/>
    <property type="match status" value="1"/>
</dbReference>
<evidence type="ECO:0000256" key="3">
    <source>
        <dbReference type="ARBA" id="ARBA00038502"/>
    </source>
</evidence>
<evidence type="ECO:0000313" key="5">
    <source>
        <dbReference type="EMBL" id="MDT8977695.1"/>
    </source>
</evidence>
<dbReference type="SUPFAM" id="SSF55729">
    <property type="entry name" value="Acyl-CoA N-acyltransferases (Nat)"/>
    <property type="match status" value="1"/>
</dbReference>
<dbReference type="Gene3D" id="3.40.630.30">
    <property type="match status" value="1"/>
</dbReference>
<evidence type="ECO:0000256" key="2">
    <source>
        <dbReference type="ARBA" id="ARBA00023315"/>
    </source>
</evidence>
<dbReference type="InterPro" id="IPR000182">
    <property type="entry name" value="GNAT_dom"/>
</dbReference>
<proteinExistence type="inferred from homology"/>
<dbReference type="Proteomes" id="UP001250538">
    <property type="component" value="Unassembled WGS sequence"/>
</dbReference>
<name>A0AAJ2JV52_9BACL</name>
<dbReference type="AlphaFoldDB" id="A0AAJ2JV52"/>
<keyword evidence="2" id="KW-0012">Acyltransferase</keyword>
<dbReference type="PANTHER" id="PTHR43792:SF8">
    <property type="entry name" value="[RIBOSOMAL PROTEIN US5]-ALANINE N-ACETYLTRANSFERASE"/>
    <property type="match status" value="1"/>
</dbReference>
<dbReference type="InterPro" id="IPR051531">
    <property type="entry name" value="N-acetyltransferase"/>
</dbReference>
<accession>A0AAJ2JV52</accession>
<comment type="caution">
    <text evidence="5">The sequence shown here is derived from an EMBL/GenBank/DDBJ whole genome shotgun (WGS) entry which is preliminary data.</text>
</comment>
<dbReference type="InterPro" id="IPR016181">
    <property type="entry name" value="Acyl_CoA_acyltransferase"/>
</dbReference>
<organism evidence="5 6">
    <name type="scientific">Paenibacillus suaedae</name>
    <dbReference type="NCBI Taxonomy" id="3077233"/>
    <lineage>
        <taxon>Bacteria</taxon>
        <taxon>Bacillati</taxon>
        <taxon>Bacillota</taxon>
        <taxon>Bacilli</taxon>
        <taxon>Bacillales</taxon>
        <taxon>Paenibacillaceae</taxon>
        <taxon>Paenibacillus</taxon>
    </lineage>
</organism>
<protein>
    <submittedName>
        <fullName evidence="5">GNAT family N-acetyltransferase</fullName>
    </submittedName>
</protein>
<dbReference type="GO" id="GO:0016747">
    <property type="term" value="F:acyltransferase activity, transferring groups other than amino-acyl groups"/>
    <property type="evidence" value="ECO:0007669"/>
    <property type="project" value="InterPro"/>
</dbReference>
<comment type="similarity">
    <text evidence="3">Belongs to the acetyltransferase family. RimJ subfamily.</text>
</comment>
<dbReference type="RefSeq" id="WP_315745984.1">
    <property type="nucleotide sequence ID" value="NZ_JAVYAA010000003.1"/>
</dbReference>
<dbReference type="EMBL" id="JAVYAA010000003">
    <property type="protein sequence ID" value="MDT8977695.1"/>
    <property type="molecule type" value="Genomic_DNA"/>
</dbReference>
<keyword evidence="1" id="KW-0808">Transferase</keyword>
<gene>
    <name evidence="5" type="ORF">RQP50_15765</name>
</gene>
<evidence type="ECO:0000256" key="1">
    <source>
        <dbReference type="ARBA" id="ARBA00022679"/>
    </source>
</evidence>
<feature type="domain" description="N-acetyltransferase" evidence="4">
    <location>
        <begin position="7"/>
        <end position="128"/>
    </location>
</feature>